<name>A0AAE3NU14_9RHOB</name>
<feature type="transmembrane region" description="Helical" evidence="5">
    <location>
        <begin position="188"/>
        <end position="210"/>
    </location>
</feature>
<feature type="domain" description="Sodium/calcium exchanger membrane region" evidence="6">
    <location>
        <begin position="193"/>
        <end position="340"/>
    </location>
</feature>
<evidence type="ECO:0000256" key="3">
    <source>
        <dbReference type="ARBA" id="ARBA00022989"/>
    </source>
</evidence>
<dbReference type="RefSeq" id="WP_275568175.1">
    <property type="nucleotide sequence ID" value="NZ_JARGYC010000040.1"/>
</dbReference>
<evidence type="ECO:0000313" key="7">
    <source>
        <dbReference type="EMBL" id="MDF0602037.1"/>
    </source>
</evidence>
<dbReference type="GO" id="GO:0006874">
    <property type="term" value="P:intracellular calcium ion homeostasis"/>
    <property type="evidence" value="ECO:0007669"/>
    <property type="project" value="TreeGrafter"/>
</dbReference>
<comment type="subcellular location">
    <subcellularLocation>
        <location evidence="1">Membrane</location>
        <topology evidence="1">Multi-pass membrane protein</topology>
    </subcellularLocation>
</comment>
<feature type="transmembrane region" description="Helical" evidence="5">
    <location>
        <begin position="109"/>
        <end position="129"/>
    </location>
</feature>
<dbReference type="AlphaFoldDB" id="A0AAE3NU14"/>
<evidence type="ECO:0000313" key="8">
    <source>
        <dbReference type="Proteomes" id="UP001220964"/>
    </source>
</evidence>
<keyword evidence="4 5" id="KW-0472">Membrane</keyword>
<feature type="transmembrane region" description="Helical" evidence="5">
    <location>
        <begin position="255"/>
        <end position="273"/>
    </location>
</feature>
<organism evidence="7 8">
    <name type="scientific">Psychromarinibacter sediminicola</name>
    <dbReference type="NCBI Taxonomy" id="3033385"/>
    <lineage>
        <taxon>Bacteria</taxon>
        <taxon>Pseudomonadati</taxon>
        <taxon>Pseudomonadota</taxon>
        <taxon>Alphaproteobacteria</taxon>
        <taxon>Rhodobacterales</taxon>
        <taxon>Paracoccaceae</taxon>
        <taxon>Psychromarinibacter</taxon>
    </lineage>
</organism>
<dbReference type="InterPro" id="IPR044880">
    <property type="entry name" value="NCX_ion-bd_dom_sf"/>
</dbReference>
<dbReference type="PANTHER" id="PTHR10846">
    <property type="entry name" value="SODIUM/POTASSIUM/CALCIUM EXCHANGER"/>
    <property type="match status" value="1"/>
</dbReference>
<keyword evidence="8" id="KW-1185">Reference proteome</keyword>
<evidence type="ECO:0000256" key="1">
    <source>
        <dbReference type="ARBA" id="ARBA00004141"/>
    </source>
</evidence>
<dbReference type="InterPro" id="IPR004481">
    <property type="entry name" value="K/Na/Ca-exchanger"/>
</dbReference>
<dbReference type="InterPro" id="IPR004837">
    <property type="entry name" value="NaCa_Exmemb"/>
</dbReference>
<dbReference type="PANTHER" id="PTHR10846:SF8">
    <property type="entry name" value="INNER MEMBRANE PROTEIN YRBG"/>
    <property type="match status" value="1"/>
</dbReference>
<dbReference type="Gene3D" id="1.20.1420.30">
    <property type="entry name" value="NCX, central ion-binding region"/>
    <property type="match status" value="2"/>
</dbReference>
<dbReference type="GO" id="GO:0008273">
    <property type="term" value="F:calcium, potassium:sodium antiporter activity"/>
    <property type="evidence" value="ECO:0007669"/>
    <property type="project" value="TreeGrafter"/>
</dbReference>
<evidence type="ECO:0000259" key="6">
    <source>
        <dbReference type="Pfam" id="PF01699"/>
    </source>
</evidence>
<accession>A0AAE3NU14</accession>
<feature type="transmembrane region" description="Helical" evidence="5">
    <location>
        <begin position="320"/>
        <end position="340"/>
    </location>
</feature>
<feature type="domain" description="Sodium/calcium exchanger membrane region" evidence="6">
    <location>
        <begin position="10"/>
        <end position="153"/>
    </location>
</feature>
<dbReference type="GO" id="GO:0005886">
    <property type="term" value="C:plasma membrane"/>
    <property type="evidence" value="ECO:0007669"/>
    <property type="project" value="TreeGrafter"/>
</dbReference>
<protein>
    <submittedName>
        <fullName evidence="7">Sodium:calcium antiporter</fullName>
    </submittedName>
</protein>
<gene>
    <name evidence="7" type="ORF">P1J78_14945</name>
</gene>
<evidence type="ECO:0000256" key="5">
    <source>
        <dbReference type="SAM" id="Phobius"/>
    </source>
</evidence>
<keyword evidence="3 5" id="KW-1133">Transmembrane helix</keyword>
<feature type="transmembrane region" description="Helical" evidence="5">
    <location>
        <begin position="45"/>
        <end position="68"/>
    </location>
</feature>
<feature type="transmembrane region" description="Helical" evidence="5">
    <location>
        <begin position="74"/>
        <end position="97"/>
    </location>
</feature>
<dbReference type="GO" id="GO:0005262">
    <property type="term" value="F:calcium channel activity"/>
    <property type="evidence" value="ECO:0007669"/>
    <property type="project" value="TreeGrafter"/>
</dbReference>
<dbReference type="Pfam" id="PF01699">
    <property type="entry name" value="Na_Ca_ex"/>
    <property type="match status" value="2"/>
</dbReference>
<keyword evidence="2 5" id="KW-0812">Transmembrane</keyword>
<evidence type="ECO:0000256" key="2">
    <source>
        <dbReference type="ARBA" id="ARBA00022692"/>
    </source>
</evidence>
<proteinExistence type="predicted"/>
<feature type="transmembrane region" description="Helical" evidence="5">
    <location>
        <begin position="6"/>
        <end position="24"/>
    </location>
</feature>
<evidence type="ECO:0000256" key="4">
    <source>
        <dbReference type="ARBA" id="ARBA00023136"/>
    </source>
</evidence>
<dbReference type="Proteomes" id="UP001220964">
    <property type="component" value="Unassembled WGS sequence"/>
</dbReference>
<reference evidence="7" key="1">
    <citation type="submission" date="2023-03" db="EMBL/GenBank/DDBJ databases">
        <title>Multiphase analysis and comparison of six strains from genera Psychromarinibacter, Lutimaribacter, and Maritimibacter, including a novel species: Psychromarinibacter sediminicola sp. nov.</title>
        <authorList>
            <person name="Wang Y.-H."/>
            <person name="Ye M.-Q."/>
            <person name="Du Z.-J."/>
        </authorList>
    </citation>
    <scope>NUCLEOTIDE SEQUENCE</scope>
    <source>
        <strain evidence="7">C21-152</strain>
    </source>
</reference>
<feature type="transmembrane region" description="Helical" evidence="5">
    <location>
        <begin position="222"/>
        <end position="248"/>
    </location>
</feature>
<sequence>MISELSNPWIFGLFALAGLAILVLGTRITGLADRIADRTGLGEAVIGGIVLGAATSLSGTVVSVTAAVQGAPELAFANGIGGIAAQTAFLALADVIYRKANLEHTAAEATNLFQGAVLICLLSMPLTAWLAPDFAIWQVHPVSVLLIAAYCIGAVTTKTVREEPMWEPVETSDTRADTPDEPQSRKGAVVLVGSFTLLVACLGLAGWVIAETGSELSGRFGLSQTVVGALMTAVVTSLPELVTTIAAVRRGAMQLAVGGIIGGNTFDTLFLSLSDMAYRDGSLYHAVGQDGYFWLAVGMLMTAILLIGLVLRERRGPLSIGWESLAMLVVYGGAVVLQVWTG</sequence>
<feature type="transmembrane region" description="Helical" evidence="5">
    <location>
        <begin position="135"/>
        <end position="155"/>
    </location>
</feature>
<dbReference type="EMBL" id="JARGYC010000040">
    <property type="protein sequence ID" value="MDF0602037.1"/>
    <property type="molecule type" value="Genomic_DNA"/>
</dbReference>
<feature type="transmembrane region" description="Helical" evidence="5">
    <location>
        <begin position="293"/>
        <end position="311"/>
    </location>
</feature>
<comment type="caution">
    <text evidence="7">The sequence shown here is derived from an EMBL/GenBank/DDBJ whole genome shotgun (WGS) entry which is preliminary data.</text>
</comment>